<dbReference type="Gene3D" id="2.60.40.10">
    <property type="entry name" value="Immunoglobulins"/>
    <property type="match status" value="3"/>
</dbReference>
<feature type="domain" description="IPT/TIG" evidence="2">
    <location>
        <begin position="119"/>
        <end position="185"/>
    </location>
</feature>
<evidence type="ECO:0000313" key="3">
    <source>
        <dbReference type="EMBL" id="GAO44653.1"/>
    </source>
</evidence>
<feature type="signal peptide" evidence="1">
    <location>
        <begin position="1"/>
        <end position="23"/>
    </location>
</feature>
<dbReference type="InterPro" id="IPR013783">
    <property type="entry name" value="Ig-like_fold"/>
</dbReference>
<dbReference type="InterPro" id="IPR014756">
    <property type="entry name" value="Ig_E-set"/>
</dbReference>
<name>A0A0E9N4D7_9BACT</name>
<sequence>MQILKIKRVVLGMMTLFALFLLAACDKKDEVSSEVQLLSFGPAGVLHGENISIIGNNLDRVTEIKMVGATIEQSAFVSQEKETIVVKVPESAEAGKIVLVTPDGEIESVATINFNVAVVITGISPESARPGDVITITGERMNWVTAVVFADDQWVTQFESVSGNELKVKVPVAAKTGALILYYGGTESDAVETESDYSIILPQGATFSPNPAVRNEEVTLTGTDLDLVYGMLFAGVADTIKDFISQSATTIKVLVPEKALKGKVKLIAHSLVATEVAETLVLPMPPPDPLTVAIYLDAPQNSWGKWGGWGGGSSDIASTDNSREGDKSIKVNFAGDWGGALQMGGGNSSTTGSTQFIINIFGTPGTGGKKINLQVAGKQTEIEIIEGEWTEHRIPLSTFGSPANINDFWIQDQQWAGTIYVDYIGLR</sequence>
<dbReference type="EMBL" id="BBWV01000003">
    <property type="protein sequence ID" value="GAO44653.1"/>
    <property type="molecule type" value="Genomic_DNA"/>
</dbReference>
<protein>
    <recommendedName>
        <fullName evidence="2">IPT/TIG domain-containing protein</fullName>
    </recommendedName>
</protein>
<keyword evidence="1" id="KW-0732">Signal</keyword>
<evidence type="ECO:0000256" key="1">
    <source>
        <dbReference type="SAM" id="SignalP"/>
    </source>
</evidence>
<accession>A0A0E9N4D7</accession>
<dbReference type="InterPro" id="IPR008979">
    <property type="entry name" value="Galactose-bd-like_sf"/>
</dbReference>
<gene>
    <name evidence="3" type="ORF">FPE01S_03_06920</name>
</gene>
<dbReference type="SUPFAM" id="SSF81296">
    <property type="entry name" value="E set domains"/>
    <property type="match status" value="1"/>
</dbReference>
<dbReference type="Pfam" id="PF01833">
    <property type="entry name" value="TIG"/>
    <property type="match status" value="1"/>
</dbReference>
<evidence type="ECO:0000259" key="2">
    <source>
        <dbReference type="Pfam" id="PF01833"/>
    </source>
</evidence>
<dbReference type="PROSITE" id="PS51257">
    <property type="entry name" value="PROKAR_LIPOPROTEIN"/>
    <property type="match status" value="1"/>
</dbReference>
<comment type="caution">
    <text evidence="3">The sequence shown here is derived from an EMBL/GenBank/DDBJ whole genome shotgun (WGS) entry which is preliminary data.</text>
</comment>
<keyword evidence="4" id="KW-1185">Reference proteome</keyword>
<dbReference type="STRING" id="1220578.FPE01S_03_06920"/>
<dbReference type="SUPFAM" id="SSF49785">
    <property type="entry name" value="Galactose-binding domain-like"/>
    <property type="match status" value="1"/>
</dbReference>
<dbReference type="RefSeq" id="WP_046370544.1">
    <property type="nucleotide sequence ID" value="NZ_BBWV01000003.1"/>
</dbReference>
<dbReference type="OrthoDB" id="660167at2"/>
<feature type="chain" id="PRO_5002430229" description="IPT/TIG domain-containing protein" evidence="1">
    <location>
        <begin position="24"/>
        <end position="427"/>
    </location>
</feature>
<organism evidence="3 4">
    <name type="scientific">Flavihumibacter petaseus NBRC 106054</name>
    <dbReference type="NCBI Taxonomy" id="1220578"/>
    <lineage>
        <taxon>Bacteria</taxon>
        <taxon>Pseudomonadati</taxon>
        <taxon>Bacteroidota</taxon>
        <taxon>Chitinophagia</taxon>
        <taxon>Chitinophagales</taxon>
        <taxon>Chitinophagaceae</taxon>
        <taxon>Flavihumibacter</taxon>
    </lineage>
</organism>
<proteinExistence type="predicted"/>
<dbReference type="Proteomes" id="UP000033121">
    <property type="component" value="Unassembled WGS sequence"/>
</dbReference>
<reference evidence="3 4" key="1">
    <citation type="submission" date="2015-04" db="EMBL/GenBank/DDBJ databases">
        <title>Whole genome shotgun sequence of Flavihumibacter petaseus NBRC 106054.</title>
        <authorList>
            <person name="Miyazawa S."/>
            <person name="Hosoyama A."/>
            <person name="Hashimoto M."/>
            <person name="Noguchi M."/>
            <person name="Tsuchikane K."/>
            <person name="Ohji S."/>
            <person name="Yamazoe A."/>
            <person name="Ichikawa N."/>
            <person name="Kimura A."/>
            <person name="Fujita N."/>
        </authorList>
    </citation>
    <scope>NUCLEOTIDE SEQUENCE [LARGE SCALE GENOMIC DNA]</scope>
    <source>
        <strain evidence="3 4">NBRC 106054</strain>
    </source>
</reference>
<evidence type="ECO:0000313" key="4">
    <source>
        <dbReference type="Proteomes" id="UP000033121"/>
    </source>
</evidence>
<dbReference type="AlphaFoldDB" id="A0A0E9N4D7"/>
<dbReference type="InterPro" id="IPR002909">
    <property type="entry name" value="IPT_dom"/>
</dbReference>